<proteinExistence type="predicted"/>
<feature type="zinc finger region" description="C3H1-type" evidence="1">
    <location>
        <begin position="65"/>
        <end position="87"/>
    </location>
</feature>
<reference evidence="5 6" key="1">
    <citation type="journal article" date="2018" name="Genome Biol. Evol.">
        <title>Multiple Roots of Fruiting Body Formation in Amoebozoa.</title>
        <authorList>
            <person name="Hillmann F."/>
            <person name="Forbes G."/>
            <person name="Novohradska S."/>
            <person name="Ferling I."/>
            <person name="Riege K."/>
            <person name="Groth M."/>
            <person name="Westermann M."/>
            <person name="Marz M."/>
            <person name="Spaller T."/>
            <person name="Winckler T."/>
            <person name="Schaap P."/>
            <person name="Glockner G."/>
        </authorList>
    </citation>
    <scope>NUCLEOTIDE SEQUENCE [LARGE SCALE GENOMIC DNA]</scope>
    <source>
        <strain evidence="5 6">Jena</strain>
    </source>
</reference>
<evidence type="ECO:0000256" key="2">
    <source>
        <dbReference type="SAM" id="Coils"/>
    </source>
</evidence>
<sequence>MTSTPVAARSYTDCFYFINSHCTKGAGCEYRHSPEAKNTTTVCKKFSQGQCTNVQCPLRHLLQTPCAYFSTTGCNRGDSCPYAHIGAPSPAPQAATVSAEEDKLKALREQVRKEQEALEELKKVGENLTKKTTTETNKKAVTQAPNQNTFTKTLSTVLQQDKKNTPPTKNAVAPAPKKSEPAKVKKVEKKGEKKEPAVVDFGIKPLSVLLAEKNASGPSVTTQPPAVKATVATQVAEVAPVKTTAPVKAAKAAIKEAIKSAGTKVSTPPAKVNQTPAKNTTPPVKKPLTLEEIREKNRAKFQTTVPTASPSTSTPAPAPTPTPARAPVSTPTPTQKTAAPVKKTTPAPASNASSSPSLKRKEPEVSQAAPIEEKTKKNKVEEEEDDLDLDAEVDNLESVELSAADEAEIEALLAE</sequence>
<feature type="coiled-coil region" evidence="2">
    <location>
        <begin position="97"/>
        <end position="131"/>
    </location>
</feature>
<dbReference type="SMART" id="SM00356">
    <property type="entry name" value="ZnF_C3H1"/>
    <property type="match status" value="3"/>
</dbReference>
<dbReference type="Proteomes" id="UP000241769">
    <property type="component" value="Unassembled WGS sequence"/>
</dbReference>
<dbReference type="Gene3D" id="4.10.1000.10">
    <property type="entry name" value="Zinc finger, CCCH-type"/>
    <property type="match status" value="1"/>
</dbReference>
<evidence type="ECO:0000313" key="6">
    <source>
        <dbReference type="Proteomes" id="UP000241769"/>
    </source>
</evidence>
<feature type="compositionally biased region" description="Acidic residues" evidence="3">
    <location>
        <begin position="381"/>
        <end position="392"/>
    </location>
</feature>
<accession>A0A2P6MU35</accession>
<evidence type="ECO:0000256" key="1">
    <source>
        <dbReference type="PROSITE-ProRule" id="PRU00723"/>
    </source>
</evidence>
<dbReference type="InterPro" id="IPR041686">
    <property type="entry name" value="Znf-CCCH_3"/>
</dbReference>
<organism evidence="5 6">
    <name type="scientific">Planoprotostelium fungivorum</name>
    <dbReference type="NCBI Taxonomy" id="1890364"/>
    <lineage>
        <taxon>Eukaryota</taxon>
        <taxon>Amoebozoa</taxon>
        <taxon>Evosea</taxon>
        <taxon>Variosea</taxon>
        <taxon>Cavosteliida</taxon>
        <taxon>Cavosteliaceae</taxon>
        <taxon>Planoprotostelium</taxon>
    </lineage>
</organism>
<dbReference type="STRING" id="1890364.A0A2P6MU35"/>
<keyword evidence="1" id="KW-0863">Zinc-finger</keyword>
<feature type="compositionally biased region" description="Basic and acidic residues" evidence="3">
    <location>
        <begin position="177"/>
        <end position="194"/>
    </location>
</feature>
<feature type="compositionally biased region" description="Polar residues" evidence="3">
    <location>
        <begin position="272"/>
        <end position="282"/>
    </location>
</feature>
<dbReference type="PROSITE" id="PS50103">
    <property type="entry name" value="ZF_C3H1"/>
    <property type="match status" value="3"/>
</dbReference>
<dbReference type="Pfam" id="PF15663">
    <property type="entry name" value="zf-CCCH_3"/>
    <property type="match status" value="1"/>
</dbReference>
<feature type="compositionally biased region" description="Basic and acidic residues" evidence="3">
    <location>
        <begin position="288"/>
        <end position="298"/>
    </location>
</feature>
<keyword evidence="1" id="KW-0479">Metal-binding</keyword>
<feature type="domain" description="C3H1-type" evidence="4">
    <location>
        <begin position="37"/>
        <end position="63"/>
    </location>
</feature>
<feature type="compositionally biased region" description="Basic and acidic residues" evidence="3">
    <location>
        <begin position="371"/>
        <end position="380"/>
    </location>
</feature>
<dbReference type="PANTHER" id="PTHR15725">
    <property type="entry name" value="ZN-FINGER, C-X8-C-X5-C-X3-H TYPE-CONTAINING"/>
    <property type="match status" value="1"/>
</dbReference>
<feature type="zinc finger region" description="C3H1-type" evidence="1">
    <location>
        <begin position="8"/>
        <end position="35"/>
    </location>
</feature>
<evidence type="ECO:0000313" key="5">
    <source>
        <dbReference type="EMBL" id="PRP75231.1"/>
    </source>
</evidence>
<dbReference type="PANTHER" id="PTHR15725:SF14">
    <property type="entry name" value="ZINC FINGER CCCH DOMAIN-CONTAINING PROTEIN 11A"/>
    <property type="match status" value="1"/>
</dbReference>
<dbReference type="GO" id="GO:0008270">
    <property type="term" value="F:zinc ion binding"/>
    <property type="evidence" value="ECO:0007669"/>
    <property type="project" value="UniProtKB-KW"/>
</dbReference>
<feature type="region of interest" description="Disordered" evidence="3">
    <location>
        <begin position="260"/>
        <end position="392"/>
    </location>
</feature>
<dbReference type="AlphaFoldDB" id="A0A2P6MU35"/>
<evidence type="ECO:0000259" key="4">
    <source>
        <dbReference type="PROSITE" id="PS50103"/>
    </source>
</evidence>
<feature type="compositionally biased region" description="Low complexity" evidence="3">
    <location>
        <begin position="325"/>
        <end position="357"/>
    </location>
</feature>
<keyword evidence="2" id="KW-0175">Coiled coil</keyword>
<dbReference type="EMBL" id="MDYQ01000405">
    <property type="protein sequence ID" value="PRP75231.1"/>
    <property type="molecule type" value="Genomic_DNA"/>
</dbReference>
<dbReference type="OrthoDB" id="411372at2759"/>
<dbReference type="InterPro" id="IPR000571">
    <property type="entry name" value="Znf_CCCH"/>
</dbReference>
<comment type="caution">
    <text evidence="5">The sequence shown here is derived from an EMBL/GenBank/DDBJ whole genome shotgun (WGS) entry which is preliminary data.</text>
</comment>
<gene>
    <name evidence="5" type="ORF">PROFUN_15866</name>
</gene>
<feature type="compositionally biased region" description="Low complexity" evidence="3">
    <location>
        <begin position="303"/>
        <end position="315"/>
    </location>
</feature>
<feature type="domain" description="C3H1-type" evidence="4">
    <location>
        <begin position="65"/>
        <end position="87"/>
    </location>
</feature>
<name>A0A2P6MU35_9EUKA</name>
<keyword evidence="1" id="KW-0862">Zinc</keyword>
<protein>
    <submittedName>
        <fullName evidence="5">Ribosome-binding protein 1-like</fullName>
    </submittedName>
</protein>
<feature type="region of interest" description="Disordered" evidence="3">
    <location>
        <begin position="160"/>
        <end position="194"/>
    </location>
</feature>
<feature type="zinc finger region" description="C3H1-type" evidence="1">
    <location>
        <begin position="37"/>
        <end position="63"/>
    </location>
</feature>
<keyword evidence="6" id="KW-1185">Reference proteome</keyword>
<feature type="domain" description="C3H1-type" evidence="4">
    <location>
        <begin position="8"/>
        <end position="35"/>
    </location>
</feature>
<dbReference type="InParanoid" id="A0A2P6MU35"/>
<evidence type="ECO:0000256" key="3">
    <source>
        <dbReference type="SAM" id="MobiDB-lite"/>
    </source>
</evidence>